<evidence type="ECO:0000313" key="2">
    <source>
        <dbReference type="Proteomes" id="UP000310158"/>
    </source>
</evidence>
<dbReference type="EMBL" id="SGPL01000030">
    <property type="protein sequence ID" value="THH20064.1"/>
    <property type="molecule type" value="Genomic_DNA"/>
</dbReference>
<protein>
    <submittedName>
        <fullName evidence="1">Uncharacterized protein</fullName>
    </submittedName>
</protein>
<accession>A0A4S4M4L0</accession>
<name>A0A4S4M4L0_9AGAM</name>
<dbReference type="AlphaFoldDB" id="A0A4S4M4L0"/>
<keyword evidence="2" id="KW-1185">Reference proteome</keyword>
<dbReference type="OrthoDB" id="3295261at2759"/>
<sequence>MKSISIFKGERDAIGTMNITAAPRYEFVIQTANQIRERLLKEEQLRQPFLDLFLAVHKDDSAFPDSLKHFTPVEDQISNRAKIEQVRKNLPTDRDVLDFLTNAFPDIYLVPGYLAAEGADKEYVSILYLIIEQWEQSGQGNEALWSRLVFVFMAVLLHEVAHSALLWYSRGACNSPQLGGIDGEAGCFIEKRLWGGISGAEFEDSTERLVHVGITKDEKFLFIDKASADSAIKLNVSKGLPILDVSILSPAPPITIGHTRFKLSSAIASSTPILRQLVPAPKVPKGHTRRPLLKNDKIRVMPNV</sequence>
<reference evidence="1 2" key="1">
    <citation type="submission" date="2019-02" db="EMBL/GenBank/DDBJ databases">
        <title>Genome sequencing of the rare red list fungi Bondarzewia mesenterica.</title>
        <authorList>
            <person name="Buettner E."/>
            <person name="Kellner H."/>
        </authorList>
    </citation>
    <scope>NUCLEOTIDE SEQUENCE [LARGE SCALE GENOMIC DNA]</scope>
    <source>
        <strain evidence="1 2">DSM 108281</strain>
    </source>
</reference>
<gene>
    <name evidence="1" type="ORF">EW146_g1231</name>
</gene>
<dbReference type="Proteomes" id="UP000310158">
    <property type="component" value="Unassembled WGS sequence"/>
</dbReference>
<organism evidence="1 2">
    <name type="scientific">Bondarzewia mesenterica</name>
    <dbReference type="NCBI Taxonomy" id="1095465"/>
    <lineage>
        <taxon>Eukaryota</taxon>
        <taxon>Fungi</taxon>
        <taxon>Dikarya</taxon>
        <taxon>Basidiomycota</taxon>
        <taxon>Agaricomycotina</taxon>
        <taxon>Agaricomycetes</taxon>
        <taxon>Russulales</taxon>
        <taxon>Bondarzewiaceae</taxon>
        <taxon>Bondarzewia</taxon>
    </lineage>
</organism>
<evidence type="ECO:0000313" key="1">
    <source>
        <dbReference type="EMBL" id="THH20064.1"/>
    </source>
</evidence>
<comment type="caution">
    <text evidence="1">The sequence shown here is derived from an EMBL/GenBank/DDBJ whole genome shotgun (WGS) entry which is preliminary data.</text>
</comment>
<proteinExistence type="predicted"/>